<dbReference type="EMBL" id="BARU01009538">
    <property type="protein sequence ID" value="GAH38357.1"/>
    <property type="molecule type" value="Genomic_DNA"/>
</dbReference>
<evidence type="ECO:0000313" key="2">
    <source>
        <dbReference type="EMBL" id="GAH38357.1"/>
    </source>
</evidence>
<name>X1F0E0_9ZZZZ</name>
<keyword evidence="1" id="KW-1133">Transmembrane helix</keyword>
<proteinExistence type="predicted"/>
<keyword evidence="1" id="KW-0472">Membrane</keyword>
<dbReference type="AlphaFoldDB" id="X1F0E0"/>
<organism evidence="2">
    <name type="scientific">marine sediment metagenome</name>
    <dbReference type="NCBI Taxonomy" id="412755"/>
    <lineage>
        <taxon>unclassified sequences</taxon>
        <taxon>metagenomes</taxon>
        <taxon>ecological metagenomes</taxon>
    </lineage>
</organism>
<reference evidence="2" key="1">
    <citation type="journal article" date="2014" name="Front. Microbiol.">
        <title>High frequency of phylogenetically diverse reductive dehalogenase-homologous genes in deep subseafloor sedimentary metagenomes.</title>
        <authorList>
            <person name="Kawai M."/>
            <person name="Futagami T."/>
            <person name="Toyoda A."/>
            <person name="Takaki Y."/>
            <person name="Nishi S."/>
            <person name="Hori S."/>
            <person name="Arai W."/>
            <person name="Tsubouchi T."/>
            <person name="Morono Y."/>
            <person name="Uchiyama I."/>
            <person name="Ito T."/>
            <person name="Fujiyama A."/>
            <person name="Inagaki F."/>
            <person name="Takami H."/>
        </authorList>
    </citation>
    <scope>NUCLEOTIDE SEQUENCE</scope>
    <source>
        <strain evidence="2">Expedition CK06-06</strain>
    </source>
</reference>
<evidence type="ECO:0000256" key="1">
    <source>
        <dbReference type="SAM" id="Phobius"/>
    </source>
</evidence>
<comment type="caution">
    <text evidence="2">The sequence shown here is derived from an EMBL/GenBank/DDBJ whole genome shotgun (WGS) entry which is preliminary data.</text>
</comment>
<feature type="transmembrane region" description="Helical" evidence="1">
    <location>
        <begin position="55"/>
        <end position="79"/>
    </location>
</feature>
<sequence length="84" mass="8455">VKGSGESKLDLGSLLLLGISMIFIAIGLIILPVSLDGICTVVGSATAAFTGLVPILQVTPLLILISFIAGAVITGYFGIKKIAG</sequence>
<accession>X1F0E0</accession>
<gene>
    <name evidence="2" type="ORF">S03H2_18388</name>
</gene>
<feature type="transmembrane region" description="Helical" evidence="1">
    <location>
        <begin position="12"/>
        <end position="35"/>
    </location>
</feature>
<protein>
    <submittedName>
        <fullName evidence="2">Uncharacterized protein</fullName>
    </submittedName>
</protein>
<keyword evidence="1" id="KW-0812">Transmembrane</keyword>
<feature type="non-terminal residue" evidence="2">
    <location>
        <position position="1"/>
    </location>
</feature>